<evidence type="ECO:0000256" key="13">
    <source>
        <dbReference type="PIRNR" id="PIRNR001365"/>
    </source>
</evidence>
<evidence type="ECO:0000256" key="1">
    <source>
        <dbReference type="ARBA" id="ARBA00003294"/>
    </source>
</evidence>
<dbReference type="Gene3D" id="3.20.20.70">
    <property type="entry name" value="Aldolase class I"/>
    <property type="match status" value="1"/>
</dbReference>
<accession>A0A9D9I2F2</accession>
<dbReference type="GO" id="GO:0019877">
    <property type="term" value="P:diaminopimelate biosynthetic process"/>
    <property type="evidence" value="ECO:0007669"/>
    <property type="project" value="UniProtKB-UniRule"/>
</dbReference>
<dbReference type="CDD" id="cd00950">
    <property type="entry name" value="DHDPS"/>
    <property type="match status" value="1"/>
</dbReference>
<dbReference type="SUPFAM" id="SSF51569">
    <property type="entry name" value="Aldolase"/>
    <property type="match status" value="1"/>
</dbReference>
<evidence type="ECO:0000256" key="12">
    <source>
        <dbReference type="HAMAP-Rule" id="MF_00418"/>
    </source>
</evidence>
<dbReference type="PIRSF" id="PIRSF001365">
    <property type="entry name" value="DHDPS"/>
    <property type="match status" value="1"/>
</dbReference>
<comment type="subcellular location">
    <subcellularLocation>
        <location evidence="12">Cytoplasm</location>
    </subcellularLocation>
</comment>
<gene>
    <name evidence="12" type="primary">dapA</name>
    <name evidence="16" type="ORF">IAB93_01235</name>
</gene>
<evidence type="ECO:0000313" key="16">
    <source>
        <dbReference type="EMBL" id="MBO8464602.1"/>
    </source>
</evidence>
<dbReference type="Pfam" id="PF00701">
    <property type="entry name" value="DHDPS"/>
    <property type="match status" value="1"/>
</dbReference>
<dbReference type="GO" id="GO:0009089">
    <property type="term" value="P:lysine biosynthetic process via diaminopimelate"/>
    <property type="evidence" value="ECO:0007669"/>
    <property type="project" value="UniProtKB-UniRule"/>
</dbReference>
<dbReference type="PROSITE" id="PS00666">
    <property type="entry name" value="DHDPS_2"/>
    <property type="match status" value="1"/>
</dbReference>
<keyword evidence="10 12" id="KW-0704">Schiff base</keyword>
<keyword evidence="7 12" id="KW-0220">Diaminopimelate biosynthesis</keyword>
<dbReference type="InterPro" id="IPR002220">
    <property type="entry name" value="DapA-like"/>
</dbReference>
<feature type="active site" description="Proton donor/acceptor" evidence="12 14">
    <location>
        <position position="137"/>
    </location>
</feature>
<dbReference type="SMART" id="SM01130">
    <property type="entry name" value="DHDPS"/>
    <property type="match status" value="1"/>
</dbReference>
<dbReference type="EC" id="4.3.3.7" evidence="4 12"/>
<feature type="site" description="Part of a proton relay during catalysis" evidence="12">
    <location>
        <position position="111"/>
    </location>
</feature>
<dbReference type="Proteomes" id="UP000823597">
    <property type="component" value="Unassembled WGS sequence"/>
</dbReference>
<feature type="site" description="Part of a proton relay during catalysis" evidence="12">
    <location>
        <position position="49"/>
    </location>
</feature>
<comment type="caution">
    <text evidence="16">The sequence shown here is derived from an EMBL/GenBank/DDBJ whole genome shotgun (WGS) entry which is preliminary data.</text>
</comment>
<evidence type="ECO:0000256" key="9">
    <source>
        <dbReference type="ARBA" id="ARBA00023239"/>
    </source>
</evidence>
<evidence type="ECO:0000256" key="15">
    <source>
        <dbReference type="PIRSR" id="PIRSR001365-2"/>
    </source>
</evidence>
<evidence type="ECO:0000256" key="5">
    <source>
        <dbReference type="ARBA" id="ARBA00022490"/>
    </source>
</evidence>
<protein>
    <recommendedName>
        <fullName evidence="4 12">4-hydroxy-tetrahydrodipicolinate synthase</fullName>
        <shortName evidence="12">HTPA synthase</shortName>
        <ecNumber evidence="4 12">4.3.3.7</ecNumber>
    </recommendedName>
</protein>
<dbReference type="AlphaFoldDB" id="A0A9D9I2F2"/>
<comment type="similarity">
    <text evidence="3 12 13">Belongs to the DapA family.</text>
</comment>
<keyword evidence="8 12" id="KW-0457">Lysine biosynthesis</keyword>
<evidence type="ECO:0000256" key="4">
    <source>
        <dbReference type="ARBA" id="ARBA00012086"/>
    </source>
</evidence>
<comment type="subunit">
    <text evidence="12">Homotetramer; dimer of dimers.</text>
</comment>
<feature type="binding site" evidence="12 15">
    <location>
        <position position="50"/>
    </location>
    <ligand>
        <name>pyruvate</name>
        <dbReference type="ChEBI" id="CHEBI:15361"/>
    </ligand>
</feature>
<proteinExistence type="inferred from homology"/>
<feature type="binding site" evidence="12 15">
    <location>
        <position position="207"/>
    </location>
    <ligand>
        <name>pyruvate</name>
        <dbReference type="ChEBI" id="CHEBI:15361"/>
    </ligand>
</feature>
<evidence type="ECO:0000256" key="14">
    <source>
        <dbReference type="PIRSR" id="PIRSR001365-1"/>
    </source>
</evidence>
<organism evidence="16 17">
    <name type="scientific">Candidatus Merdivivens pullistercoris</name>
    <dbReference type="NCBI Taxonomy" id="2840873"/>
    <lineage>
        <taxon>Bacteria</taxon>
        <taxon>Pseudomonadati</taxon>
        <taxon>Bacteroidota</taxon>
        <taxon>Bacteroidia</taxon>
        <taxon>Bacteroidales</taxon>
        <taxon>Muribaculaceae</taxon>
        <taxon>Muribaculaceae incertae sedis</taxon>
        <taxon>Candidatus Merdivivens</taxon>
    </lineage>
</organism>
<dbReference type="InterPro" id="IPR013785">
    <property type="entry name" value="Aldolase_TIM"/>
</dbReference>
<dbReference type="HAMAP" id="MF_00418">
    <property type="entry name" value="DapA"/>
    <property type="match status" value="1"/>
</dbReference>
<dbReference type="NCBIfam" id="TIGR00674">
    <property type="entry name" value="dapA"/>
    <property type="match status" value="1"/>
</dbReference>
<dbReference type="GO" id="GO:0008840">
    <property type="term" value="F:4-hydroxy-tetrahydrodipicolinate synthase activity"/>
    <property type="evidence" value="ECO:0007669"/>
    <property type="project" value="UniProtKB-UniRule"/>
</dbReference>
<dbReference type="PRINTS" id="PR00146">
    <property type="entry name" value="DHPICSNTHASE"/>
</dbReference>
<keyword evidence="6 12" id="KW-0028">Amino-acid biosynthesis</keyword>
<dbReference type="EMBL" id="JADIME010000013">
    <property type="protein sequence ID" value="MBO8464602.1"/>
    <property type="molecule type" value="Genomic_DNA"/>
</dbReference>
<evidence type="ECO:0000256" key="2">
    <source>
        <dbReference type="ARBA" id="ARBA00005120"/>
    </source>
</evidence>
<dbReference type="InterPro" id="IPR020625">
    <property type="entry name" value="Schiff_base-form_aldolases_AS"/>
</dbReference>
<dbReference type="PANTHER" id="PTHR12128:SF66">
    <property type="entry name" value="4-HYDROXY-2-OXOGLUTARATE ALDOLASE, MITOCHONDRIAL"/>
    <property type="match status" value="1"/>
</dbReference>
<keyword evidence="5 12" id="KW-0963">Cytoplasm</keyword>
<evidence type="ECO:0000256" key="6">
    <source>
        <dbReference type="ARBA" id="ARBA00022605"/>
    </source>
</evidence>
<evidence type="ECO:0000256" key="7">
    <source>
        <dbReference type="ARBA" id="ARBA00022915"/>
    </source>
</evidence>
<reference evidence="16" key="2">
    <citation type="journal article" date="2021" name="PeerJ">
        <title>Extensive microbial diversity within the chicken gut microbiome revealed by metagenomics and culture.</title>
        <authorList>
            <person name="Gilroy R."/>
            <person name="Ravi A."/>
            <person name="Getino M."/>
            <person name="Pursley I."/>
            <person name="Horton D.L."/>
            <person name="Alikhan N.F."/>
            <person name="Baker D."/>
            <person name="Gharbi K."/>
            <person name="Hall N."/>
            <person name="Watson M."/>
            <person name="Adriaenssens E.M."/>
            <person name="Foster-Nyarko E."/>
            <person name="Jarju S."/>
            <person name="Secka A."/>
            <person name="Antonio M."/>
            <person name="Oren A."/>
            <person name="Chaudhuri R.R."/>
            <person name="La Ragione R."/>
            <person name="Hildebrand F."/>
            <person name="Pallen M.J."/>
        </authorList>
    </citation>
    <scope>NUCLEOTIDE SEQUENCE</scope>
    <source>
        <strain evidence="16">10037</strain>
    </source>
</reference>
<evidence type="ECO:0000256" key="8">
    <source>
        <dbReference type="ARBA" id="ARBA00023154"/>
    </source>
</evidence>
<evidence type="ECO:0000313" key="17">
    <source>
        <dbReference type="Proteomes" id="UP000823597"/>
    </source>
</evidence>
<sequence>MGRNNIWSGCGTALITPFDDEDQVDIDVYADLVRRQVDAGVDFLVPLGTTAETPNLSDREKLSILKTTKEYGGGKPILCGAGSNSTAGVLRNIEMLSEVGADAFLVVVPYYNKPTQQGIYEHFSTILEVTGKPLVIYNVPGRTGVNITAETTLRLAQLPGIVGIKEASGNYAQISAVIRDAPEGFSVLSGNDDETLSLMATGADGVISVASNIAPVLMTQLVRALAYNDMEAARRIHYSLMPLFRNCFVESNPIPVKAGMSLLGLIRNNLRLPLTSATESTMNIMKQTLKDLGIWKS</sequence>
<comment type="function">
    <text evidence="1 12">Catalyzes the condensation of (S)-aspartate-beta-semialdehyde [(S)-ASA] and pyruvate to 4-hydroxy-tetrahydrodipicolinate (HTPA).</text>
</comment>
<reference evidence="16" key="1">
    <citation type="submission" date="2020-10" db="EMBL/GenBank/DDBJ databases">
        <authorList>
            <person name="Gilroy R."/>
        </authorList>
    </citation>
    <scope>NUCLEOTIDE SEQUENCE</scope>
    <source>
        <strain evidence="16">10037</strain>
    </source>
</reference>
<dbReference type="PANTHER" id="PTHR12128">
    <property type="entry name" value="DIHYDRODIPICOLINATE SYNTHASE"/>
    <property type="match status" value="1"/>
</dbReference>
<name>A0A9D9I2F2_9BACT</name>
<comment type="caution">
    <text evidence="12">Was originally thought to be a dihydrodipicolinate synthase (DHDPS), catalyzing the condensation of (S)-aspartate-beta-semialdehyde [(S)-ASA] and pyruvate to dihydrodipicolinate (DHDP). However, it was shown in E.coli that the product of the enzymatic reaction is not dihydrodipicolinate but in fact (4S)-4-hydroxy-2,3,4,5-tetrahydro-(2S)-dipicolinic acid (HTPA), and that the consecutive dehydration reaction leading to DHDP is not spontaneous but catalyzed by DapB.</text>
</comment>
<dbReference type="GO" id="GO:0005829">
    <property type="term" value="C:cytosol"/>
    <property type="evidence" value="ECO:0007669"/>
    <property type="project" value="TreeGrafter"/>
</dbReference>
<evidence type="ECO:0000256" key="11">
    <source>
        <dbReference type="ARBA" id="ARBA00047836"/>
    </source>
</evidence>
<evidence type="ECO:0000256" key="10">
    <source>
        <dbReference type="ARBA" id="ARBA00023270"/>
    </source>
</evidence>
<dbReference type="InterPro" id="IPR005263">
    <property type="entry name" value="DapA"/>
</dbReference>
<comment type="catalytic activity">
    <reaction evidence="11 12">
        <text>L-aspartate 4-semialdehyde + pyruvate = (2S,4S)-4-hydroxy-2,3,4,5-tetrahydrodipicolinate + H2O + H(+)</text>
        <dbReference type="Rhea" id="RHEA:34171"/>
        <dbReference type="ChEBI" id="CHEBI:15361"/>
        <dbReference type="ChEBI" id="CHEBI:15377"/>
        <dbReference type="ChEBI" id="CHEBI:15378"/>
        <dbReference type="ChEBI" id="CHEBI:67139"/>
        <dbReference type="ChEBI" id="CHEBI:537519"/>
        <dbReference type="EC" id="4.3.3.7"/>
    </reaction>
</comment>
<keyword evidence="9 12" id="KW-0456">Lyase</keyword>
<comment type="pathway">
    <text evidence="2 12">Amino-acid biosynthesis; L-lysine biosynthesis via DAP pathway; (S)-tetrahydrodipicolinate from L-aspartate: step 3/4.</text>
</comment>
<feature type="active site" description="Schiff-base intermediate with substrate" evidence="12 14">
    <location>
        <position position="165"/>
    </location>
</feature>
<evidence type="ECO:0000256" key="3">
    <source>
        <dbReference type="ARBA" id="ARBA00007592"/>
    </source>
</evidence>